<dbReference type="PRINTS" id="PR00922">
    <property type="entry name" value="DADACBPTASE3"/>
</dbReference>
<name>A0A6J6FLT0_9ZZZZ</name>
<reference evidence="4" key="1">
    <citation type="submission" date="2020-05" db="EMBL/GenBank/DDBJ databases">
        <authorList>
            <person name="Chiriac C."/>
            <person name="Salcher M."/>
            <person name="Ghai R."/>
            <person name="Kavagutti S V."/>
        </authorList>
    </citation>
    <scope>NUCLEOTIDE SEQUENCE</scope>
</reference>
<dbReference type="Pfam" id="PF02113">
    <property type="entry name" value="Peptidase_S13"/>
    <property type="match status" value="2"/>
</dbReference>
<dbReference type="InterPro" id="IPR012338">
    <property type="entry name" value="Beta-lactam/transpept-like"/>
</dbReference>
<dbReference type="EMBL" id="CAEZUE010000011">
    <property type="protein sequence ID" value="CAB4585438.1"/>
    <property type="molecule type" value="Genomic_DNA"/>
</dbReference>
<evidence type="ECO:0000256" key="1">
    <source>
        <dbReference type="ARBA" id="ARBA00006096"/>
    </source>
</evidence>
<dbReference type="InterPro" id="IPR000667">
    <property type="entry name" value="Peptidase_S13"/>
</dbReference>
<dbReference type="PANTHER" id="PTHR30023:SF0">
    <property type="entry name" value="PENICILLIN-SENSITIVE CARBOXYPEPTIDASE A"/>
    <property type="match status" value="1"/>
</dbReference>
<dbReference type="Gene3D" id="3.40.710.10">
    <property type="entry name" value="DD-peptidase/beta-lactamase superfamily"/>
    <property type="match status" value="2"/>
</dbReference>
<sequence>MTEEASVTTPPRRKLPAFVIPTIAGITIFGLSVAAGSFVPSDAAPVPTPTEESRLVPDMIADASPVRTCSIAAAVADARLGTATVHIRNAVTDEILYTFGEEPAVPMASVMKVVTAAVALTALGPDATLTTRVVKGSTVGSVVLIGGGDPTLTAGNGTIYDGAPSVVDLAQQTISALQAADPDDSVVTNVIVDLSMFPVDDAWHPSWPTKERTDGYQPLIVPLMVDGDRANPTRQTSPRSTDPSRRAADAFIAALRAEGNGDGAVTITFGSAPGNATQLASVTSQPVSRLVAQMLPGSDNTLGEFLLRASSVKLGLGGSARSLQQTVESTITRLGIDMSSGVFIDGSGESGNIKIPVSKLSDLLDYIFAEASPLASVAAALPVAGKSGTLASRFAAPNAAARGNVVAKTGWINGVYSLGGRITAADGTPLIAIVVARGSVSSTAMAAIDTVFTAGYTCGSNLASY</sequence>
<feature type="transmembrane region" description="Helical" evidence="3">
    <location>
        <begin position="18"/>
        <end position="39"/>
    </location>
</feature>
<dbReference type="AlphaFoldDB" id="A0A6J6FLT0"/>
<evidence type="ECO:0000256" key="3">
    <source>
        <dbReference type="SAM" id="Phobius"/>
    </source>
</evidence>
<protein>
    <submittedName>
        <fullName evidence="4">Unannotated protein</fullName>
    </submittedName>
</protein>
<comment type="similarity">
    <text evidence="1">Belongs to the peptidase S13 family.</text>
</comment>
<accession>A0A6J6FLT0</accession>
<organism evidence="4">
    <name type="scientific">freshwater metagenome</name>
    <dbReference type="NCBI Taxonomy" id="449393"/>
    <lineage>
        <taxon>unclassified sequences</taxon>
        <taxon>metagenomes</taxon>
        <taxon>ecological metagenomes</taxon>
    </lineage>
</organism>
<dbReference type="GO" id="GO:0004185">
    <property type="term" value="F:serine-type carboxypeptidase activity"/>
    <property type="evidence" value="ECO:0007669"/>
    <property type="project" value="InterPro"/>
</dbReference>
<evidence type="ECO:0000313" key="4">
    <source>
        <dbReference type="EMBL" id="CAB4585438.1"/>
    </source>
</evidence>
<dbReference type="PANTHER" id="PTHR30023">
    <property type="entry name" value="D-ALANYL-D-ALANINE CARBOXYPEPTIDASE"/>
    <property type="match status" value="1"/>
</dbReference>
<dbReference type="GO" id="GO:0000270">
    <property type="term" value="P:peptidoglycan metabolic process"/>
    <property type="evidence" value="ECO:0007669"/>
    <property type="project" value="TreeGrafter"/>
</dbReference>
<keyword evidence="2" id="KW-0378">Hydrolase</keyword>
<gene>
    <name evidence="4" type="ORF">UFOPK1788_00188</name>
</gene>
<evidence type="ECO:0000256" key="2">
    <source>
        <dbReference type="ARBA" id="ARBA00022801"/>
    </source>
</evidence>
<keyword evidence="3" id="KW-1133">Transmembrane helix</keyword>
<dbReference type="GO" id="GO:0006508">
    <property type="term" value="P:proteolysis"/>
    <property type="evidence" value="ECO:0007669"/>
    <property type="project" value="InterPro"/>
</dbReference>
<dbReference type="SUPFAM" id="SSF56601">
    <property type="entry name" value="beta-lactamase/transpeptidase-like"/>
    <property type="match status" value="1"/>
</dbReference>
<keyword evidence="3" id="KW-0472">Membrane</keyword>
<keyword evidence="3" id="KW-0812">Transmembrane</keyword>
<proteinExistence type="inferred from homology"/>